<organism evidence="1 2">
    <name type="scientific">Symbiodinium necroappetens</name>
    <dbReference type="NCBI Taxonomy" id="1628268"/>
    <lineage>
        <taxon>Eukaryota</taxon>
        <taxon>Sar</taxon>
        <taxon>Alveolata</taxon>
        <taxon>Dinophyceae</taxon>
        <taxon>Suessiales</taxon>
        <taxon>Symbiodiniaceae</taxon>
        <taxon>Symbiodinium</taxon>
    </lineage>
</organism>
<protein>
    <submittedName>
        <fullName evidence="1">Uncharacterized protein</fullName>
    </submittedName>
</protein>
<dbReference type="OrthoDB" id="10350468at2759"/>
<gene>
    <name evidence="1" type="ORF">SNEC2469_LOCUS13425</name>
</gene>
<keyword evidence="2" id="KW-1185">Reference proteome</keyword>
<dbReference type="Proteomes" id="UP000601435">
    <property type="component" value="Unassembled WGS sequence"/>
</dbReference>
<comment type="caution">
    <text evidence="1">The sequence shown here is derived from an EMBL/GenBank/DDBJ whole genome shotgun (WGS) entry which is preliminary data.</text>
</comment>
<dbReference type="EMBL" id="CAJNJA010021410">
    <property type="protein sequence ID" value="CAE7475425.1"/>
    <property type="molecule type" value="Genomic_DNA"/>
</dbReference>
<evidence type="ECO:0000313" key="1">
    <source>
        <dbReference type="EMBL" id="CAE7475425.1"/>
    </source>
</evidence>
<reference evidence="1" key="1">
    <citation type="submission" date="2021-02" db="EMBL/GenBank/DDBJ databases">
        <authorList>
            <person name="Dougan E. K."/>
            <person name="Rhodes N."/>
            <person name="Thang M."/>
            <person name="Chan C."/>
        </authorList>
    </citation>
    <scope>NUCLEOTIDE SEQUENCE</scope>
</reference>
<evidence type="ECO:0000313" key="2">
    <source>
        <dbReference type="Proteomes" id="UP000601435"/>
    </source>
</evidence>
<dbReference type="AlphaFoldDB" id="A0A812SG55"/>
<proteinExistence type="predicted"/>
<sequence length="85" mass="9989">MRWKNARHQALQKRLDSNMHKWILEGIECWDQKRAMEGKQKDSSDADLVYEHLTKRAVHDGGKLPSQIPVIRKMRYSYSLPPAQS</sequence>
<accession>A0A812SG55</accession>
<name>A0A812SG55_9DINO</name>